<comment type="caution">
    <text evidence="2">The sequence shown here is derived from an EMBL/GenBank/DDBJ whole genome shotgun (WGS) entry which is preliminary data.</text>
</comment>
<evidence type="ECO:0000313" key="2">
    <source>
        <dbReference type="EMBL" id="KAG4416273.1"/>
    </source>
</evidence>
<proteinExistence type="predicted"/>
<dbReference type="OrthoDB" id="10352847at2759"/>
<evidence type="ECO:0000313" key="3">
    <source>
        <dbReference type="Proteomes" id="UP000664132"/>
    </source>
</evidence>
<accession>A0A8H7TCG3</accession>
<reference evidence="2" key="1">
    <citation type="submission" date="2021-02" db="EMBL/GenBank/DDBJ databases">
        <title>Genome sequence Cadophora malorum strain M34.</title>
        <authorList>
            <person name="Stefanovic E."/>
            <person name="Vu D."/>
            <person name="Scully C."/>
            <person name="Dijksterhuis J."/>
            <person name="Roader J."/>
            <person name="Houbraken J."/>
        </authorList>
    </citation>
    <scope>NUCLEOTIDE SEQUENCE</scope>
    <source>
        <strain evidence="2">M34</strain>
    </source>
</reference>
<dbReference type="EMBL" id="JAFJYH010000192">
    <property type="protein sequence ID" value="KAG4416273.1"/>
    <property type="molecule type" value="Genomic_DNA"/>
</dbReference>
<gene>
    <name evidence="2" type="ORF">IFR04_010619</name>
</gene>
<organism evidence="2 3">
    <name type="scientific">Cadophora malorum</name>
    <dbReference type="NCBI Taxonomy" id="108018"/>
    <lineage>
        <taxon>Eukaryota</taxon>
        <taxon>Fungi</taxon>
        <taxon>Dikarya</taxon>
        <taxon>Ascomycota</taxon>
        <taxon>Pezizomycotina</taxon>
        <taxon>Leotiomycetes</taxon>
        <taxon>Helotiales</taxon>
        <taxon>Ploettnerulaceae</taxon>
        <taxon>Cadophora</taxon>
    </lineage>
</organism>
<keyword evidence="3" id="KW-1185">Reference proteome</keyword>
<dbReference type="AlphaFoldDB" id="A0A8H7TCG3"/>
<feature type="region of interest" description="Disordered" evidence="1">
    <location>
        <begin position="140"/>
        <end position="185"/>
    </location>
</feature>
<dbReference type="Proteomes" id="UP000664132">
    <property type="component" value="Unassembled WGS sequence"/>
</dbReference>
<evidence type="ECO:0000256" key="1">
    <source>
        <dbReference type="SAM" id="MobiDB-lite"/>
    </source>
</evidence>
<feature type="compositionally biased region" description="Basic and acidic residues" evidence="1">
    <location>
        <begin position="173"/>
        <end position="185"/>
    </location>
</feature>
<protein>
    <submittedName>
        <fullName evidence="2">Uncharacterized protein</fullName>
    </submittedName>
</protein>
<name>A0A8H7TCG3_9HELO</name>
<sequence length="185" mass="20784">MDRKPLAMNEKPPSYGISGPSTATEEILFLIEAIVEVDKFTDFGNTPAILFHTPTNMGGTGDFYTYKKLTTIHHQFHDKYRCHMHLVGINPNTPGLDARRLEEQISWQALSREVESAKLGERVAVEVKRVLIIWKGEESRVRRHGQQSNPKGVQKNGDEGVGGQNGNCLWTEVKPEDAKEATKSR</sequence>